<sequence length="3896" mass="412121" precursor="true">MLEPRVPQSAQRSKDLSRLLALLCAVVLVAVGVQVVHPAVARAATAIDGLQSVEVTSKPVPTKGNLALEFNINCASAGCDGMKIEVQRPKIAGFNAVLQTIPSGLAIENAASDNPTVTYKYSGPGVQSLQLYWTTRDNPAFAGVEEVDWKITKDGHEVTGKTQVELTGSPQTEFRIGYNAKRTLPGSTLILSAVYISKNAIGRNGVTGSFDVELPEEVELLAVLNPELDSRDNYTYEEIVNDRRGQFRVVDPSRFIGAQYIEKTDKGVRVTVDKTLDYGVSTNLTTEIKLWVRVKDDAPVGPLPPAKIGWTDGVAIQSIDGSKTYQEGDPGIAVDQQAPLRIESTVGSRFTKRSTPSSRMKTYDGQTATYEFVVGNYVDGDIKIIDELRPQKCLHYNAKSQTEYKNFECEVSGGDDNYYMNFQGLSVRQIDLIKYDENGKPSLVRGHPELQVVLVDKDGNKAPSQTFPADEDRSFKAYELNKPEGFKATGFEFTFKNVPANSELVFRAGGPVDYPTEMFGDLDYIHLGNDAKLEITPSNGNVITATDPDVIEIYPQRVQPQIEIDTNKDSTINEASDTATLGIRLINLGLDALRPMGYVEIPFGMHFDPSSTSKNVVCSVGNVAEGQVPLDVNKIQWEQVPLGSASGGELWKFTVPENMVLPGESGRACIFYYKITNRNAVDGSYDGAIDSAKPAIAAYLTADNPELKFEPTLTTIPDPRLCGDPAAEGGDKDCSTQHRWSQSTAPVTIGAYSTAVIRKFAKGDRDEENAPWSTWLPKDEERADVSYAHDDASFYVQIGGESSRPLKDYVLYDALPTGESWTKLNHIESDQEAVAGTYPTYDEHGNLVEGGDKTYENTLVPTLTGPIALPSVNKFDADSGQWSRTPLKGTVYYSTSSDPCRPEMGEQKTGPFPASKTECTTFNALGEWHTAEQLADKGIAWDQVRYFRIEFTGLVLGPAFVEVNMKMPKNDANGTGIGDDDIAINRASFRASNSDSGVDLGTVPPAVARVKYAPELKINKSVILPGNGGGTDTADKAFDGADPGDYVLGVGDYVLFKISVQTAEKGIVLESPMIRDLIPAGLEYVETVEDETVGDVVTDYHDAALDEAIADDEGELTADNGGHIVWFPGLLTDRGVVSPDNIEGSAKKATVTLKLRVTGSNVGIVKNFALGSTRDLIKVPDAETCAAQTQEQADDPNHQQFNCDLQAITIAPAVSGSIYDLGLTDTEITKDSSKLASIPAGKVTAHLLDSDGQPVQVNGKDLVVEVDGQGNYKFPKVPPGTGYTVELRVDSSYQATFIQNYSFLPAASPGSSSISVANVIDGGSTDPKAVVAKTVPFTVPKASDGSVNNIVNVDFAVRQIEPNITLEKSADSSTKYAVGSTATFTISGSNTGNVPLESVILTDAWAAARKIDVICTVQSQEMESPRPIDLVGGAVLQPNDRYTCTVSYKVTQQDVDAQEALQNEASIAGRYEGREVSAKDTAEVNVVAAEPGMKIEKVINGVDSQALKPRDEGTFTVTMENTGNVTLLGIGVADRFSRSGQEVPLVCGENLENLNPAAQQGATEFTIDSLAPKQKFYCVGKFIVDKQFFAEQQTETNVVSAVPQYRESGSTELVTLEPVRAEAAVRPIPATPQLDAEKFVLNAQGEAVKETPGTLENSGSMTFRIVLENKGDVRLNEVTVTDSLSGRDEGSADLTVGTCVNAKTNDVVGSSGTLSLEVGDKVNCDVQVTYTQADIDRAKNLVNSITATAKAQVIGDNGAAVDTPVQDDDRSNNIATITPPPAQPRLSLAKNVLVDADAVLLPGTEVQYTLTARNEGNTTIKDVQIQDPMLGTLDCSANEDAIIAPGEEFTCTGFYTVKLEDTKQESADEATTPKTLTNTATVTGKGAGGIDPSPATGSASVQVGAPELTFEKEVLLPDGDLVTEPVRPGQTIYYRIVMENIGNADVTTGKLFDNEIKRWGLEHFYCYIYNEPDRYERRDGFENFGLIKPGVLAVCLARTHFPQDVVDEHSEFTNTAYAQYGDANGNNYTTDTDDAKVTTSNKASISLKKTHFSEPEGVVEGDTVQYEFTVENTGELTLTDVVVTDPLLSNAGYELENCQFATLAPGEQRTCQSKPVTVNEKVLNGYLIENTATVTANKPQDRFPDEQVSDTSDDFIAIGEAALQVQKSLDLSQPGPFGVGDVATFNITVQNSGTVDLENVTLTDALAQYFEGVSPVVECPSRPELVSQSGTTLRVAESTTCTSKVKITQAMVDSVESITNNAEAYGSFHARPYGNASQDSAELKQDAALTLVKSIENQQPLYEAGDELTYLFTVTNSGQRTINNLAISDDKLGQTTPQCAKTSLGAGEKTTCRATVQVTEEQAAADADASLRLNTATATGEDPSGTKVESAPATASFNAGTPALAIEKHARIVSGGVLNAAGEPEVQAGSVVEWAVVVTNGGNAPAVGVEVDDAQFADAQEVACYADVSLDDAKAGNRPAGAGVAPNAVGTIDPGKSVTCFAQTTIAQTQVDAANTTVNTATASRLLPHPTDPDTTRTSTQVATATVNNATLAGITLEKLVAADYVKETYVEGDEVVYTLQVTNTGLVTLSNIVVTDTMFADDEISCPASELAPGKSMTCTTAKHTITREEAADSSGKLINDAAVTGVAPMDRTNLAGVDENNKVSDDDSQTVPVAEPKLVLTKRSDAGSAPVKAKDKVTYTLVATNMGDVPLEQVVIVDPMFAPTDFECEQGKEDAVVSGVGVTLAKRGDSVTCSATRAISQDDVDSGKPLLNTATATAVSNGIPTESTNTDEDAKHKVPVTAEASTEVPVSKVASVRLEKAIDADTLLFTEGDVVPYQFTVTNTGDVTLHDLQITDPMFGDAPLTCDIDPLAPNASTSCTPQKWTVTAEQAAAGENVKNTATVTALTPSQDSSVPVAERVTSSDDATFSTGLPVLEIVKTHDVPAGDKVDVGTVIHYTITVTNKGNTPAERVTLVDAMLSDATVTNIVCSDDAVLASATGATLQHNGDHVTCEFDKQVTQDEVDGFDRIVNTASASAEYGAKKVEPVTVSAEVPVAYSPNITLQKEIKDKQQVYVEGEQVEYAFTVTNNGNVTITQVTIHDKLLADRGVDITCEQTTLAPGAKTECRSAPMTITADDVHAKRVNNVATATSVVPARGESNANPENVGTSENPIVSNEDNADVSTGAPAIEITKTPITQGPVRVGDAISYRITVRNPGPTALEDVVVIDEGVIARGGTLQCADQAFLDGHGTLAIGESTTCTAEETVTSKQLAAGSATNTAATSGSHEGVSTTERTATASIEVVARDSGLVAKIFHTDVETGDGQDAESAVVVSANKPFTATITVENAGESPLAGVGVEVPGVDFATVSFTLTGPGADSPTVATDVPGTVLRVRDGVIVRSDDESLPALVLQPGQTVTATVEVAASQVGSNTPVKATATDDESKKPLVATDPLYTTPNAQTAAITGKIFQDSVSEKDGQTPESAVEITLEPGQTSFPVTVSMTNSGEAPLSDITVTVPNSNVGETVFTVSDPAGRPLTPTPAANNGPGLVLRINPQGLVVLSDNEDWPRLELSQGQQIIGTVSVDASQIGVNTPLTITAIDQSTKNQVSAEDAFYTRRPHTAAPQLGAKIFIDSIETGDGNNPNDPVSVPAEAETVTATVTLTNDGGEPLEHVVPKVEGLTVNDGKTFTLTGGEQTTPTAGIPADGPMLRITPEGTIVFSDDPSLPPLVLGVGQTVTVNVEVTVPAGETVNIPVNASAESTETATNVTGSDPLYVLRPQQPATPTVPPTGSSSGSSIPDWAWLIAAVGIIPILGTMTPALPVPPVVAPTPVPEPQPVAPQTEVEDSPTSQQSNSASDSNLALTGANVIGLLVVALLLVIIGVLLLAAKRRRRDDK</sequence>
<feature type="region of interest" description="Disordered" evidence="1">
    <location>
        <begin position="3273"/>
        <end position="3296"/>
    </location>
</feature>
<protein>
    <recommendedName>
        <fullName evidence="3">DUF7507 domain-containing protein</fullName>
    </recommendedName>
</protein>
<dbReference type="PANTHER" id="PTHR34819:SF3">
    <property type="entry name" value="CELL SURFACE PROTEIN"/>
    <property type="match status" value="1"/>
</dbReference>
<feature type="region of interest" description="Disordered" evidence="1">
    <location>
        <begin position="3689"/>
        <end position="3709"/>
    </location>
</feature>
<feature type="domain" description="DUF7507" evidence="3">
    <location>
        <begin position="3060"/>
        <end position="3157"/>
    </location>
</feature>
<organism evidence="4 5">
    <name type="scientific">Corynebacterium choanae</name>
    <dbReference type="NCBI Taxonomy" id="1862358"/>
    <lineage>
        <taxon>Bacteria</taxon>
        <taxon>Bacillati</taxon>
        <taxon>Actinomycetota</taxon>
        <taxon>Actinomycetes</taxon>
        <taxon>Mycobacteriales</taxon>
        <taxon>Corynebacteriaceae</taxon>
        <taxon>Corynebacterium</taxon>
    </lineage>
</organism>
<feature type="domain" description="DUF7507" evidence="3">
    <location>
        <begin position="1361"/>
        <end position="1476"/>
    </location>
</feature>
<feature type="compositionally biased region" description="Polar residues" evidence="1">
    <location>
        <begin position="3847"/>
        <end position="3858"/>
    </location>
</feature>
<dbReference type="InterPro" id="IPR047589">
    <property type="entry name" value="DUF11_rpt"/>
</dbReference>
<feature type="compositionally biased region" description="Polar residues" evidence="1">
    <location>
        <begin position="3689"/>
        <end position="3700"/>
    </location>
</feature>
<feature type="compositionally biased region" description="Low complexity" evidence="1">
    <location>
        <begin position="3274"/>
        <end position="3287"/>
    </location>
</feature>
<dbReference type="InterPro" id="IPR051172">
    <property type="entry name" value="Chlamydia_OmcB"/>
</dbReference>
<evidence type="ECO:0000313" key="4">
    <source>
        <dbReference type="EMBL" id="AZA14189.1"/>
    </source>
</evidence>
<evidence type="ECO:0000259" key="3">
    <source>
        <dbReference type="Pfam" id="PF24346"/>
    </source>
</evidence>
<keyword evidence="5" id="KW-1185">Reference proteome</keyword>
<feature type="domain" description="DUF7507" evidence="3">
    <location>
        <begin position="1783"/>
        <end position="1887"/>
    </location>
</feature>
<gene>
    <name evidence="4" type="ORF">CCHOA_09030</name>
</gene>
<feature type="domain" description="DUF7507" evidence="3">
    <location>
        <begin position="2043"/>
        <end position="2141"/>
    </location>
</feature>
<evidence type="ECO:0000256" key="1">
    <source>
        <dbReference type="SAM" id="MobiDB-lite"/>
    </source>
</evidence>
<dbReference type="EMBL" id="CP033896">
    <property type="protein sequence ID" value="AZA14189.1"/>
    <property type="molecule type" value="Genomic_DNA"/>
</dbReference>
<feature type="domain" description="DUF7507" evidence="3">
    <location>
        <begin position="1660"/>
        <end position="1752"/>
    </location>
</feature>
<feature type="domain" description="DUF7507" evidence="3">
    <location>
        <begin position="2554"/>
        <end position="2652"/>
    </location>
</feature>
<dbReference type="PANTHER" id="PTHR34819">
    <property type="entry name" value="LARGE CYSTEINE-RICH PERIPLASMIC PROTEIN OMCB"/>
    <property type="match status" value="1"/>
</dbReference>
<feature type="domain" description="DUF7507" evidence="3">
    <location>
        <begin position="2935"/>
        <end position="3042"/>
    </location>
</feature>
<feature type="domain" description="DUF7507" evidence="3">
    <location>
        <begin position="2678"/>
        <end position="2783"/>
    </location>
</feature>
<dbReference type="Proteomes" id="UP000269019">
    <property type="component" value="Chromosome"/>
</dbReference>
<accession>A0A3G6J8F5</accession>
<feature type="domain" description="DUF7507" evidence="3">
    <location>
        <begin position="2287"/>
        <end position="2390"/>
    </location>
</feature>
<dbReference type="NCBIfam" id="TIGR01451">
    <property type="entry name" value="B_ant_repeat"/>
    <property type="match status" value="8"/>
</dbReference>
<feature type="compositionally biased region" description="Polar residues" evidence="1">
    <location>
        <begin position="3161"/>
        <end position="3179"/>
    </location>
</feature>
<proteinExistence type="predicted"/>
<feature type="region of interest" description="Disordered" evidence="1">
    <location>
        <begin position="1878"/>
        <end position="1900"/>
    </location>
</feature>
<dbReference type="KEGG" id="ccho:CCHOA_09030"/>
<keyword evidence="2" id="KW-0472">Membrane</keyword>
<keyword evidence="2" id="KW-1133">Transmembrane helix</keyword>
<evidence type="ECO:0000256" key="2">
    <source>
        <dbReference type="SAM" id="Phobius"/>
    </source>
</evidence>
<reference evidence="4 5" key="1">
    <citation type="submission" date="2018-11" db="EMBL/GenBank/DDBJ databases">
        <authorList>
            <person name="Kleinhagauer T."/>
            <person name="Glaeser S.P."/>
            <person name="Spergser J."/>
            <person name="Ruckert C."/>
            <person name="Kaempfer P."/>
            <person name="Busse H.-J."/>
        </authorList>
    </citation>
    <scope>NUCLEOTIDE SEQUENCE [LARGE SCALE GENOMIC DNA]</scope>
    <source>
        <strain evidence="4 5">200CH</strain>
    </source>
</reference>
<feature type="domain" description="DUF7507" evidence="3">
    <location>
        <begin position="2161"/>
        <end position="2268"/>
    </location>
</feature>
<feature type="region of interest" description="Disordered" evidence="1">
    <location>
        <begin position="3832"/>
        <end position="3858"/>
    </location>
</feature>
<feature type="region of interest" description="Disordered" evidence="1">
    <location>
        <begin position="3158"/>
        <end position="3181"/>
    </location>
</feature>
<feature type="domain" description="DUF7507" evidence="3">
    <location>
        <begin position="2817"/>
        <end position="2913"/>
    </location>
</feature>
<dbReference type="InterPro" id="IPR055354">
    <property type="entry name" value="DUF7507"/>
</dbReference>
<feature type="transmembrane region" description="Helical" evidence="2">
    <location>
        <begin position="3861"/>
        <end position="3888"/>
    </location>
</feature>
<feature type="domain" description="DUF7507" evidence="3">
    <location>
        <begin position="3188"/>
        <end position="3290"/>
    </location>
</feature>
<evidence type="ECO:0000313" key="5">
    <source>
        <dbReference type="Proteomes" id="UP000269019"/>
    </source>
</evidence>
<name>A0A3G6J8F5_9CORY</name>
<keyword evidence="2" id="KW-0812">Transmembrane</keyword>
<dbReference type="Pfam" id="PF24346">
    <property type="entry name" value="DUF7507"/>
    <property type="match status" value="12"/>
</dbReference>